<dbReference type="Proteomes" id="UP000887577">
    <property type="component" value="Unplaced"/>
</dbReference>
<evidence type="ECO:0000313" key="3">
    <source>
        <dbReference type="Proteomes" id="UP000887577"/>
    </source>
</evidence>
<feature type="compositionally biased region" description="Polar residues" evidence="1">
    <location>
        <begin position="171"/>
        <end position="181"/>
    </location>
</feature>
<feature type="compositionally biased region" description="Basic residues" evidence="1">
    <location>
        <begin position="103"/>
        <end position="116"/>
    </location>
</feature>
<name>A0A914YSE9_9BILA</name>
<evidence type="ECO:0000313" key="4">
    <source>
        <dbReference type="WBParaSite" id="PSU_v2.g3642.t1"/>
    </source>
</evidence>
<sequence>MVLQFHIDQCKLTNNAEYYFYAIIGVIIFAGISILIGIGLIIWKIVKYCSLENQRYEIEKFVVACYVEKLEKISKIPIGNEKPKSKKKKKRISPSESRSASYHSHHHHRRHRRRSQRSVTESVSKIPHGSKILPLPNEKDLFASDRKKVELKPVAIQEPRKEKTGRRDPSKGSNTSVCSLKSVTQSVDDSLDWTGKGVRVSQRKPALQLYKEDQTKDEDEAYKLGMNLSTFKRKKKRQQHGSQQDDEESKKKQKTQYPLSVASGMSSYTKPMPPIATTVTATPVPPTSAPTTITVATTNSKLLRGDQTAQDEARFQRAEKELQDRVEAQQKQQQQQAKNPGGGRASVYLGNNNPYGSLSVPMGPPDVFPQNKK</sequence>
<feature type="transmembrane region" description="Helical" evidence="2">
    <location>
        <begin position="20"/>
        <end position="46"/>
    </location>
</feature>
<evidence type="ECO:0000256" key="2">
    <source>
        <dbReference type="SAM" id="Phobius"/>
    </source>
</evidence>
<keyword evidence="3" id="KW-1185">Reference proteome</keyword>
<organism evidence="3 4">
    <name type="scientific">Panagrolaimus superbus</name>
    <dbReference type="NCBI Taxonomy" id="310955"/>
    <lineage>
        <taxon>Eukaryota</taxon>
        <taxon>Metazoa</taxon>
        <taxon>Ecdysozoa</taxon>
        <taxon>Nematoda</taxon>
        <taxon>Chromadorea</taxon>
        <taxon>Rhabditida</taxon>
        <taxon>Tylenchina</taxon>
        <taxon>Panagrolaimomorpha</taxon>
        <taxon>Panagrolaimoidea</taxon>
        <taxon>Panagrolaimidae</taxon>
        <taxon>Panagrolaimus</taxon>
    </lineage>
</organism>
<reference evidence="4" key="1">
    <citation type="submission" date="2022-11" db="UniProtKB">
        <authorList>
            <consortium name="WormBaseParasite"/>
        </authorList>
    </citation>
    <scope>IDENTIFICATION</scope>
</reference>
<keyword evidence="2" id="KW-0472">Membrane</keyword>
<feature type="region of interest" description="Disordered" evidence="1">
    <location>
        <begin position="152"/>
        <end position="181"/>
    </location>
</feature>
<feature type="region of interest" description="Disordered" evidence="1">
    <location>
        <begin position="318"/>
        <end position="373"/>
    </location>
</feature>
<feature type="compositionally biased region" description="Low complexity" evidence="1">
    <location>
        <begin position="329"/>
        <end position="338"/>
    </location>
</feature>
<dbReference type="AlphaFoldDB" id="A0A914YSE9"/>
<dbReference type="WBParaSite" id="PSU_v2.g3642.t1">
    <property type="protein sequence ID" value="PSU_v2.g3642.t1"/>
    <property type="gene ID" value="PSU_v2.g3642"/>
</dbReference>
<keyword evidence="2" id="KW-0812">Transmembrane</keyword>
<accession>A0A914YSE9</accession>
<keyword evidence="2" id="KW-1133">Transmembrane helix</keyword>
<feature type="region of interest" description="Disordered" evidence="1">
    <location>
        <begin position="229"/>
        <end position="292"/>
    </location>
</feature>
<evidence type="ECO:0000256" key="1">
    <source>
        <dbReference type="SAM" id="MobiDB-lite"/>
    </source>
</evidence>
<feature type="compositionally biased region" description="Basic and acidic residues" evidence="1">
    <location>
        <begin position="158"/>
        <end position="170"/>
    </location>
</feature>
<proteinExistence type="predicted"/>
<protein>
    <submittedName>
        <fullName evidence="4">Uncharacterized protein</fullName>
    </submittedName>
</protein>
<feature type="region of interest" description="Disordered" evidence="1">
    <location>
        <begin position="79"/>
        <end position="137"/>
    </location>
</feature>
<feature type="compositionally biased region" description="Basic and acidic residues" evidence="1">
    <location>
        <begin position="318"/>
        <end position="328"/>
    </location>
</feature>